<feature type="transmembrane region" description="Helical" evidence="2">
    <location>
        <begin position="136"/>
        <end position="157"/>
    </location>
</feature>
<keyword evidence="2" id="KW-0812">Transmembrane</keyword>
<feature type="transmembrane region" description="Helical" evidence="2">
    <location>
        <begin position="53"/>
        <end position="74"/>
    </location>
</feature>
<dbReference type="EMBL" id="CP000927">
    <property type="protein sequence ID" value="ABZ73341.1"/>
    <property type="molecule type" value="Genomic_DNA"/>
</dbReference>
<dbReference type="PANTHER" id="PTHR34989">
    <property type="entry name" value="PROTEIN HDED"/>
    <property type="match status" value="1"/>
</dbReference>
<dbReference type="HOGENOM" id="CLU_1308271_0_0_5"/>
<gene>
    <name evidence="3" type="ordered locus">Caul_4217</name>
</gene>
<dbReference type="PANTHER" id="PTHR34989:SF1">
    <property type="entry name" value="PROTEIN HDED"/>
    <property type="match status" value="1"/>
</dbReference>
<evidence type="ECO:0000313" key="3">
    <source>
        <dbReference type="EMBL" id="ABZ73341.1"/>
    </source>
</evidence>
<dbReference type="KEGG" id="cak:Caul_4217"/>
<dbReference type="Pfam" id="PF03729">
    <property type="entry name" value="DUF308"/>
    <property type="match status" value="1"/>
</dbReference>
<feature type="transmembrane region" description="Helical" evidence="2">
    <location>
        <begin position="106"/>
        <end position="129"/>
    </location>
</feature>
<evidence type="ECO:0000256" key="1">
    <source>
        <dbReference type="SAM" id="MobiDB-lite"/>
    </source>
</evidence>
<dbReference type="AlphaFoldDB" id="B0SYH4"/>
<dbReference type="InterPro" id="IPR052712">
    <property type="entry name" value="Acid_resist_chaperone_HdeD"/>
</dbReference>
<proteinExistence type="predicted"/>
<keyword evidence="2" id="KW-0472">Membrane</keyword>
<dbReference type="STRING" id="366602.Caul_4217"/>
<feature type="transmembrane region" description="Helical" evidence="2">
    <location>
        <begin position="163"/>
        <end position="182"/>
    </location>
</feature>
<feature type="transmembrane region" description="Helical" evidence="2">
    <location>
        <begin position="81"/>
        <end position="100"/>
    </location>
</feature>
<sequence precursor="true">MTPMKQDRPSLGIGRRIAAKTRRHRKALTGLGAVLIAAGLAAAALPQVAPLIIGAITGWLLWLFGAAMLLVSLLIATGKSLWGGIATSLAAVAAGAFLFFNPDAGLMAATLLIAAVLILDGASELVLALDLRPAGVWRWVLASSIASGLAGVVVAGAGRAESLTAIFLGLALASTGVALISLGRQRRSGRRRALGVQAGGPRSSPRTPST</sequence>
<protein>
    <submittedName>
        <fullName evidence="3">HdeD protein</fullName>
    </submittedName>
</protein>
<organism evidence="3">
    <name type="scientific">Caulobacter sp. (strain K31)</name>
    <dbReference type="NCBI Taxonomy" id="366602"/>
    <lineage>
        <taxon>Bacteria</taxon>
        <taxon>Pseudomonadati</taxon>
        <taxon>Pseudomonadota</taxon>
        <taxon>Alphaproteobacteria</taxon>
        <taxon>Caulobacterales</taxon>
        <taxon>Caulobacteraceae</taxon>
        <taxon>Caulobacter</taxon>
    </lineage>
</organism>
<dbReference type="GO" id="GO:0005886">
    <property type="term" value="C:plasma membrane"/>
    <property type="evidence" value="ECO:0007669"/>
    <property type="project" value="TreeGrafter"/>
</dbReference>
<name>B0SYH4_CAUSK</name>
<keyword evidence="2" id="KW-1133">Transmembrane helix</keyword>
<reference evidence="3" key="1">
    <citation type="submission" date="2008-01" db="EMBL/GenBank/DDBJ databases">
        <title>Complete sequence of chromosome of Caulobacter sp. K31.</title>
        <authorList>
            <consortium name="US DOE Joint Genome Institute"/>
            <person name="Copeland A."/>
            <person name="Lucas S."/>
            <person name="Lapidus A."/>
            <person name="Barry K."/>
            <person name="Glavina del Rio T."/>
            <person name="Dalin E."/>
            <person name="Tice H."/>
            <person name="Pitluck S."/>
            <person name="Bruce D."/>
            <person name="Goodwin L."/>
            <person name="Thompson L.S."/>
            <person name="Brettin T."/>
            <person name="Detter J.C."/>
            <person name="Han C."/>
            <person name="Schmutz J."/>
            <person name="Larimer F."/>
            <person name="Land M."/>
            <person name="Hauser L."/>
            <person name="Kyrpides N."/>
            <person name="Kim E."/>
            <person name="Stephens C."/>
            <person name="Richardson P."/>
        </authorList>
    </citation>
    <scope>NUCLEOTIDE SEQUENCE [LARGE SCALE GENOMIC DNA]</scope>
    <source>
        <strain evidence="3">K31</strain>
    </source>
</reference>
<accession>B0SYH4</accession>
<evidence type="ECO:0000256" key="2">
    <source>
        <dbReference type="SAM" id="Phobius"/>
    </source>
</evidence>
<feature type="region of interest" description="Disordered" evidence="1">
    <location>
        <begin position="190"/>
        <end position="210"/>
    </location>
</feature>
<dbReference type="InterPro" id="IPR005325">
    <property type="entry name" value="DUF308_memb"/>
</dbReference>